<keyword evidence="4" id="KW-1185">Reference proteome</keyword>
<name>A0ABV2STH1_9FLAO</name>
<sequence>METMTTYYNEVHPNFKINGISCNAEELKEIGYCLIKEGEAFEIPFGDFLLDWLSDKPTIPVKTSGSTGEPKTIHLKKEHMVNSSLATANFFGLEAGDTVLHCLPASYIAGKMMLVRAIVLGLRLDYVAPASFPLSGVNKTFKFGAMVPMQLENSLNQIDQINTVIVGGAPISEKLKDKIQLLDNEIFETYGMTETVSHIAIKKISQNQNNTEQNFVVLPDIAIHTDKRGCLVIDAPMLAKETIVTNDLVDIRNEKEFKWLGRYDNIINSGGIKLIPEKIEAKLALFITSRFFVAAMPDEMLGEKLVLFVEGSGIDQSLLEDLKSKGTLENFEIPKELVTVEKFAETGNGKLDRKRTIKLFSL</sequence>
<reference evidence="3 4" key="1">
    <citation type="submission" date="2024-07" db="EMBL/GenBank/DDBJ databases">
        <title>The genome sequence of type strain Sediminicola arcticus GDMCC 1.2805.</title>
        <authorList>
            <person name="Liu Y."/>
        </authorList>
    </citation>
    <scope>NUCLEOTIDE SEQUENCE [LARGE SCALE GENOMIC DNA]</scope>
    <source>
        <strain evidence="3 4">GDMCC 1.2805</strain>
    </source>
</reference>
<dbReference type="RefSeq" id="WP_354614827.1">
    <property type="nucleotide sequence ID" value="NZ_JBEXAE010000003.1"/>
</dbReference>
<dbReference type="Gene3D" id="3.40.50.12780">
    <property type="entry name" value="N-terminal domain of ligase-like"/>
    <property type="match status" value="1"/>
</dbReference>
<dbReference type="Pfam" id="PF00501">
    <property type="entry name" value="AMP-binding"/>
    <property type="match status" value="1"/>
</dbReference>
<comment type="similarity">
    <text evidence="1">Belongs to the ATP-dependent AMP-binding enzyme family.</text>
</comment>
<dbReference type="InterPro" id="IPR000873">
    <property type="entry name" value="AMP-dep_synth/lig_dom"/>
</dbReference>
<feature type="domain" description="AMP-dependent synthetase/ligase" evidence="2">
    <location>
        <begin position="63"/>
        <end position="205"/>
    </location>
</feature>
<dbReference type="PANTHER" id="PTHR43201:SF8">
    <property type="entry name" value="ACYL-COA SYNTHETASE FAMILY MEMBER 3"/>
    <property type="match status" value="1"/>
</dbReference>
<dbReference type="EMBL" id="JBEXAE010000003">
    <property type="protein sequence ID" value="MET6990427.1"/>
    <property type="molecule type" value="Genomic_DNA"/>
</dbReference>
<proteinExistence type="inferred from homology"/>
<evidence type="ECO:0000259" key="2">
    <source>
        <dbReference type="Pfam" id="PF00501"/>
    </source>
</evidence>
<protein>
    <submittedName>
        <fullName evidence="3">AMP-binding protein</fullName>
    </submittedName>
</protein>
<dbReference type="Gene3D" id="3.30.300.30">
    <property type="match status" value="1"/>
</dbReference>
<evidence type="ECO:0000256" key="1">
    <source>
        <dbReference type="ARBA" id="ARBA00006432"/>
    </source>
</evidence>
<evidence type="ECO:0000313" key="4">
    <source>
        <dbReference type="Proteomes" id="UP001549799"/>
    </source>
</evidence>
<gene>
    <name evidence="3" type="ORF">ABXZ36_07185</name>
</gene>
<dbReference type="InterPro" id="IPR042099">
    <property type="entry name" value="ANL_N_sf"/>
</dbReference>
<dbReference type="Proteomes" id="UP001549799">
    <property type="component" value="Unassembled WGS sequence"/>
</dbReference>
<accession>A0ABV2STH1</accession>
<evidence type="ECO:0000313" key="3">
    <source>
        <dbReference type="EMBL" id="MET6990427.1"/>
    </source>
</evidence>
<dbReference type="SUPFAM" id="SSF56801">
    <property type="entry name" value="Acetyl-CoA synthetase-like"/>
    <property type="match status" value="1"/>
</dbReference>
<comment type="caution">
    <text evidence="3">The sequence shown here is derived from an EMBL/GenBank/DDBJ whole genome shotgun (WGS) entry which is preliminary data.</text>
</comment>
<dbReference type="PANTHER" id="PTHR43201">
    <property type="entry name" value="ACYL-COA SYNTHETASE"/>
    <property type="match status" value="1"/>
</dbReference>
<organism evidence="3 4">
    <name type="scientific">Sediminicola arcticus</name>
    <dbReference type="NCBI Taxonomy" id="1574308"/>
    <lineage>
        <taxon>Bacteria</taxon>
        <taxon>Pseudomonadati</taxon>
        <taxon>Bacteroidota</taxon>
        <taxon>Flavobacteriia</taxon>
        <taxon>Flavobacteriales</taxon>
        <taxon>Flavobacteriaceae</taxon>
        <taxon>Sediminicola</taxon>
    </lineage>
</organism>
<dbReference type="InterPro" id="IPR045851">
    <property type="entry name" value="AMP-bd_C_sf"/>
</dbReference>